<dbReference type="PANTHER" id="PTHR47406">
    <property type="entry name" value="COAGULATION FACTOR 5/8 TYPE, C-TERMINAL"/>
    <property type="match status" value="1"/>
</dbReference>
<evidence type="ECO:0000256" key="1">
    <source>
        <dbReference type="ARBA" id="ARBA00022801"/>
    </source>
</evidence>
<dbReference type="Proteomes" id="UP000657006">
    <property type="component" value="Unassembled WGS sequence"/>
</dbReference>
<comment type="caution">
    <text evidence="2">The sequence shown here is derived from an EMBL/GenBank/DDBJ whole genome shotgun (WGS) entry which is preliminary data.</text>
</comment>
<dbReference type="AlphaFoldDB" id="A0A926I136"/>
<dbReference type="Pfam" id="PF16126">
    <property type="entry name" value="DUF4838"/>
    <property type="match status" value="1"/>
</dbReference>
<proteinExistence type="predicted"/>
<dbReference type="InterPro" id="IPR029018">
    <property type="entry name" value="Hex-like_dom2"/>
</dbReference>
<accession>A0A926I136</accession>
<keyword evidence="1" id="KW-0378">Hydrolase</keyword>
<dbReference type="InterPro" id="IPR032287">
    <property type="entry name" value="DUF4838"/>
</dbReference>
<dbReference type="Gene3D" id="3.30.379.10">
    <property type="entry name" value="Chitobiase/beta-hexosaminidase domain 2-like"/>
    <property type="match status" value="1"/>
</dbReference>
<protein>
    <submittedName>
        <fullName evidence="2">DUF4838 domain-containing protein</fullName>
    </submittedName>
</protein>
<name>A0A926I136_9FIRM</name>
<sequence>MLLTKGIETHVILPSDAKTREQFAADELSKYLKLSLEIETQSADHISDTVNNIVIGGPGRNAVCAQYVDSHSFSSLLPGAEGMYIKISGNVAIIAGSEGDFDDRQRGTVYGVYEFLERYLGCSLAAYSAPTVNAGEMIPKYESLQLEDDCYIKAGADRPYRAAIIQYGEAAGNPYHQLNLPFIDWMCKNRYNRILTWASVYEAYKKTGLCEEIEKRGIRMSVGHHESSRMWLPYFGNEYFPEHYAQTHPEYYRLNADGTRYSPLSEEDHTGQWIYCSRNEECIAQVSENLISWIGQNPIVDIIAFWPNDGIWEQCRCEKCARHSKVENYTYFQNEVAKRVSAVYPTVKIDMLVYVDLWEYPEGETLQNSLLIDEATWAADGQRCCGKPDGSCLSKTAFEDNLLAWKDAGADVVYYDYYMGVFPGRQRIIPMADEVQSIWKRFSQVGISGSGTQIECFNIWNNLFNLYTFGRTAYDSSLSMEDNLKAISSLYGEGGEYVAEAIRLMEKTLDGQEVIGHAGAYMIKHIDRELVYGLFDKALAVTVNTTARNNIRLSRMAFRYTDLEVSDSTTATREAYSRFQTYEDPTGELAYMASHFDSFTHNDPGYGIAIPVTNTDSDYIPDQWYLFE</sequence>
<evidence type="ECO:0000313" key="2">
    <source>
        <dbReference type="EMBL" id="MBC8542571.1"/>
    </source>
</evidence>
<keyword evidence="3" id="KW-1185">Reference proteome</keyword>
<dbReference type="RefSeq" id="WP_177713560.1">
    <property type="nucleotide sequence ID" value="NZ_JACRSQ010000003.1"/>
</dbReference>
<dbReference type="GO" id="GO:0016787">
    <property type="term" value="F:hydrolase activity"/>
    <property type="evidence" value="ECO:0007669"/>
    <property type="project" value="UniProtKB-KW"/>
</dbReference>
<organism evidence="2 3">
    <name type="scientific">Bianquea renquensis</name>
    <dbReference type="NCBI Taxonomy" id="2763661"/>
    <lineage>
        <taxon>Bacteria</taxon>
        <taxon>Bacillati</taxon>
        <taxon>Bacillota</taxon>
        <taxon>Clostridia</taxon>
        <taxon>Eubacteriales</taxon>
        <taxon>Bianqueaceae</taxon>
        <taxon>Bianquea</taxon>
    </lineage>
</organism>
<reference evidence="2" key="1">
    <citation type="submission" date="2020-08" db="EMBL/GenBank/DDBJ databases">
        <title>Genome public.</title>
        <authorList>
            <person name="Liu C."/>
            <person name="Sun Q."/>
        </authorList>
    </citation>
    <scope>NUCLEOTIDE SEQUENCE</scope>
    <source>
        <strain evidence="2">NSJ-32</strain>
    </source>
</reference>
<dbReference type="EMBL" id="JACRSQ010000003">
    <property type="protein sequence ID" value="MBC8542571.1"/>
    <property type="molecule type" value="Genomic_DNA"/>
</dbReference>
<dbReference type="GO" id="GO:0005975">
    <property type="term" value="P:carbohydrate metabolic process"/>
    <property type="evidence" value="ECO:0007669"/>
    <property type="project" value="UniProtKB-ARBA"/>
</dbReference>
<gene>
    <name evidence="2" type="ORF">H8730_03285</name>
</gene>
<dbReference type="PANTHER" id="PTHR47406:SF2">
    <property type="entry name" value="ALPHA GLUCURONIDASE N-TERMINAL DOMAIN-CONTAINING PROTEIN"/>
    <property type="match status" value="1"/>
</dbReference>
<dbReference type="SUPFAM" id="SSF55545">
    <property type="entry name" value="beta-N-acetylhexosaminidase-like domain"/>
    <property type="match status" value="1"/>
</dbReference>
<evidence type="ECO:0000313" key="3">
    <source>
        <dbReference type="Proteomes" id="UP000657006"/>
    </source>
</evidence>